<dbReference type="Pfam" id="PF02872">
    <property type="entry name" value="5_nucleotid_C"/>
    <property type="match status" value="1"/>
</dbReference>
<keyword evidence="2" id="KW-0812">Transmembrane</keyword>
<proteinExistence type="predicted"/>
<dbReference type="SUPFAM" id="SSF56300">
    <property type="entry name" value="Metallo-dependent phosphatases"/>
    <property type="match status" value="1"/>
</dbReference>
<dbReference type="Pfam" id="PF00149">
    <property type="entry name" value="Metallophos"/>
    <property type="match status" value="1"/>
</dbReference>
<dbReference type="GO" id="GO:0009166">
    <property type="term" value="P:nucleotide catabolic process"/>
    <property type="evidence" value="ECO:0007669"/>
    <property type="project" value="InterPro"/>
</dbReference>
<feature type="transmembrane region" description="Helical" evidence="2">
    <location>
        <begin position="548"/>
        <end position="568"/>
    </location>
</feature>
<dbReference type="InterPro" id="IPR008334">
    <property type="entry name" value="5'-Nucleotdase_C"/>
</dbReference>
<evidence type="ECO:0000256" key="2">
    <source>
        <dbReference type="SAM" id="Phobius"/>
    </source>
</evidence>
<dbReference type="SUPFAM" id="SSF55816">
    <property type="entry name" value="5'-nucleotidase (syn. UDP-sugar hydrolase), C-terminal domain"/>
    <property type="match status" value="1"/>
</dbReference>
<dbReference type="EMBL" id="JADINB010000007">
    <property type="protein sequence ID" value="MBO8428364.1"/>
    <property type="molecule type" value="Genomic_DNA"/>
</dbReference>
<dbReference type="InterPro" id="IPR006179">
    <property type="entry name" value="5_nucleotidase/apyrase"/>
</dbReference>
<keyword evidence="2" id="KW-0472">Membrane</keyword>
<evidence type="ECO:0000259" key="4">
    <source>
        <dbReference type="Pfam" id="PF02872"/>
    </source>
</evidence>
<sequence>MKKAVLLFLALITAVFFSYGKEEKRLEIFFTGDIHSSGDYLALYGKIEAERAAARKAGLPFIALDAGDIAMGSVFHTLYSSSAFELTALSKMGYDAFTAGNHDFDFGPSGWLKMLAVADSINSPSGKLCRLTVANISFADPIQDSLFRIHNSEYLIFEREGVKIAVFGLLGEDAFSCIADNGFLVREDAADAARRVCDKLLSLERPDYIIALSHSGTMWADGRRIEAGAKNERKLRAKSEDGALATAVPEIDVIVSGHDHEALFSPLIVNNTVIVASGYGSQYSGKLLLEGDSVAFYALSPTGKCETYPEENTEFAMWLDSSRAQVSHLFRQHDGIGIFDTVTVLGHDLEPARHIAESYAMAAEKLIGEKPVAVVPYGMVRGRMCAGAQTYSDVFKVLPLGKADDGSYGTPLVYAYVRGKDIKDLCELNASVAGSGMEDEHLFFAGVNYTWNRHGIPFTKVADVWVYGRKLDRNALYPMVADLYTASLMGIIKSSSMGLLSVTPLDSAGNKSPFKVLPVKGWKAFAEYLKDGNGENVPDLNGLEENSMAPLLLFGAVIVVVSAVLLLLSGRLRRSLRS</sequence>
<comment type="caution">
    <text evidence="5">The sequence shown here is derived from an EMBL/GenBank/DDBJ whole genome shotgun (WGS) entry which is preliminary data.</text>
</comment>
<accession>A0A9D9DIP3</accession>
<organism evidence="5 6">
    <name type="scientific">Candidatus Egerieousia excrementavium</name>
    <dbReference type="NCBI Taxonomy" id="2840778"/>
    <lineage>
        <taxon>Bacteria</taxon>
        <taxon>Pseudomonadati</taxon>
        <taxon>Bacteroidota</taxon>
        <taxon>Bacteroidia</taxon>
        <taxon>Bacteroidales</taxon>
        <taxon>Candidatus Egerieousia</taxon>
    </lineage>
</organism>
<dbReference type="InterPro" id="IPR029052">
    <property type="entry name" value="Metallo-depent_PP-like"/>
</dbReference>
<dbReference type="AlphaFoldDB" id="A0A9D9DIP3"/>
<evidence type="ECO:0000259" key="3">
    <source>
        <dbReference type="Pfam" id="PF00149"/>
    </source>
</evidence>
<name>A0A9D9DIP3_9BACT</name>
<reference evidence="5" key="2">
    <citation type="journal article" date="2021" name="PeerJ">
        <title>Extensive microbial diversity within the chicken gut microbiome revealed by metagenomics and culture.</title>
        <authorList>
            <person name="Gilroy R."/>
            <person name="Ravi A."/>
            <person name="Getino M."/>
            <person name="Pursley I."/>
            <person name="Horton D.L."/>
            <person name="Alikhan N.F."/>
            <person name="Baker D."/>
            <person name="Gharbi K."/>
            <person name="Hall N."/>
            <person name="Watson M."/>
            <person name="Adriaenssens E.M."/>
            <person name="Foster-Nyarko E."/>
            <person name="Jarju S."/>
            <person name="Secka A."/>
            <person name="Antonio M."/>
            <person name="Oren A."/>
            <person name="Chaudhuri R.R."/>
            <person name="La Ragione R."/>
            <person name="Hildebrand F."/>
            <person name="Pallen M.J."/>
        </authorList>
    </citation>
    <scope>NUCLEOTIDE SEQUENCE</scope>
    <source>
        <strain evidence="5">15467</strain>
    </source>
</reference>
<feature type="domain" description="Calcineurin-like phosphoesterase" evidence="3">
    <location>
        <begin position="28"/>
        <end position="261"/>
    </location>
</feature>
<dbReference type="PANTHER" id="PTHR11575:SF24">
    <property type="entry name" value="5'-NUCLEOTIDASE"/>
    <property type="match status" value="1"/>
</dbReference>
<reference evidence="5" key="1">
    <citation type="submission" date="2020-10" db="EMBL/GenBank/DDBJ databases">
        <authorList>
            <person name="Gilroy R."/>
        </authorList>
    </citation>
    <scope>NUCLEOTIDE SEQUENCE</scope>
    <source>
        <strain evidence="5">15467</strain>
    </source>
</reference>
<dbReference type="PANTHER" id="PTHR11575">
    <property type="entry name" value="5'-NUCLEOTIDASE-RELATED"/>
    <property type="match status" value="1"/>
</dbReference>
<dbReference type="GO" id="GO:0016787">
    <property type="term" value="F:hydrolase activity"/>
    <property type="evidence" value="ECO:0007669"/>
    <property type="project" value="InterPro"/>
</dbReference>
<dbReference type="InterPro" id="IPR036907">
    <property type="entry name" value="5'-Nucleotdase_C_sf"/>
</dbReference>
<evidence type="ECO:0000313" key="6">
    <source>
        <dbReference type="Proteomes" id="UP000823635"/>
    </source>
</evidence>
<protein>
    <submittedName>
        <fullName evidence="5">5'-nucleotidase C-terminal domain-containing protein</fullName>
    </submittedName>
</protein>
<dbReference type="Gene3D" id="3.90.780.10">
    <property type="entry name" value="5'-Nucleotidase, C-terminal domain"/>
    <property type="match status" value="1"/>
</dbReference>
<evidence type="ECO:0000256" key="1">
    <source>
        <dbReference type="ARBA" id="ARBA00022729"/>
    </source>
</evidence>
<feature type="domain" description="5'-Nucleotidase C-terminal" evidence="4">
    <location>
        <begin position="371"/>
        <end position="486"/>
    </location>
</feature>
<dbReference type="Proteomes" id="UP000823635">
    <property type="component" value="Unassembled WGS sequence"/>
</dbReference>
<dbReference type="Gene3D" id="3.60.21.10">
    <property type="match status" value="1"/>
</dbReference>
<keyword evidence="2" id="KW-1133">Transmembrane helix</keyword>
<dbReference type="InterPro" id="IPR004843">
    <property type="entry name" value="Calcineurin-like_PHP"/>
</dbReference>
<keyword evidence="1" id="KW-0732">Signal</keyword>
<gene>
    <name evidence="5" type="ORF">IAC68_00310</name>
</gene>
<evidence type="ECO:0000313" key="5">
    <source>
        <dbReference type="EMBL" id="MBO8428364.1"/>
    </source>
</evidence>